<evidence type="ECO:0000313" key="3">
    <source>
        <dbReference type="EMBL" id="CAD1816926.1"/>
    </source>
</evidence>
<evidence type="ECO:0000259" key="2">
    <source>
        <dbReference type="Pfam" id="PF00407"/>
    </source>
</evidence>
<protein>
    <recommendedName>
        <fullName evidence="2">Bet v I/Major latex protein domain-containing protein</fullName>
    </recommendedName>
</protein>
<dbReference type="SUPFAM" id="SSF55961">
    <property type="entry name" value="Bet v1-like"/>
    <property type="match status" value="1"/>
</dbReference>
<evidence type="ECO:0000256" key="1">
    <source>
        <dbReference type="ARBA" id="ARBA00009744"/>
    </source>
</evidence>
<dbReference type="PANTHER" id="PTHR31213:SF201">
    <property type="entry name" value="OS03G0300400 PROTEIN"/>
    <property type="match status" value="1"/>
</dbReference>
<dbReference type="CDD" id="cd07816">
    <property type="entry name" value="Bet_v1-like"/>
    <property type="match status" value="1"/>
</dbReference>
<proteinExistence type="inferred from homology"/>
<dbReference type="GO" id="GO:0009738">
    <property type="term" value="P:abscisic acid-activated signaling pathway"/>
    <property type="evidence" value="ECO:0007669"/>
    <property type="project" value="TreeGrafter"/>
</dbReference>
<dbReference type="InterPro" id="IPR023393">
    <property type="entry name" value="START-like_dom_sf"/>
</dbReference>
<dbReference type="GO" id="GO:0005737">
    <property type="term" value="C:cytoplasm"/>
    <property type="evidence" value="ECO:0007669"/>
    <property type="project" value="TreeGrafter"/>
</dbReference>
<dbReference type="EMBL" id="LR862129">
    <property type="protein sequence ID" value="CAD1816926.1"/>
    <property type="molecule type" value="Genomic_DNA"/>
</dbReference>
<dbReference type="InterPro" id="IPR050279">
    <property type="entry name" value="Plant_def-hormone_signal"/>
</dbReference>
<feature type="domain" description="Bet v I/Major latex protein" evidence="2">
    <location>
        <begin position="87"/>
        <end position="177"/>
    </location>
</feature>
<dbReference type="Pfam" id="PF00407">
    <property type="entry name" value="Bet_v_1"/>
    <property type="match status" value="1"/>
</dbReference>
<gene>
    <name evidence="3" type="ORF">CB5_LOCUS137</name>
</gene>
<dbReference type="GO" id="GO:0006952">
    <property type="term" value="P:defense response"/>
    <property type="evidence" value="ECO:0007669"/>
    <property type="project" value="InterPro"/>
</dbReference>
<accession>A0A6V7NEZ5</accession>
<reference evidence="3" key="1">
    <citation type="submission" date="2020-07" db="EMBL/GenBank/DDBJ databases">
        <authorList>
            <person name="Lin J."/>
        </authorList>
    </citation>
    <scope>NUCLEOTIDE SEQUENCE</scope>
</reference>
<name>A0A6V7NEZ5_ANACO</name>
<dbReference type="PANTHER" id="PTHR31213">
    <property type="entry name" value="OS08G0374000 PROTEIN-RELATED"/>
    <property type="match status" value="1"/>
</dbReference>
<dbReference type="GO" id="GO:0038023">
    <property type="term" value="F:signaling receptor activity"/>
    <property type="evidence" value="ECO:0007669"/>
    <property type="project" value="TreeGrafter"/>
</dbReference>
<dbReference type="Gene3D" id="3.30.530.20">
    <property type="match status" value="2"/>
</dbReference>
<dbReference type="GO" id="GO:0004864">
    <property type="term" value="F:protein phosphatase inhibitor activity"/>
    <property type="evidence" value="ECO:0007669"/>
    <property type="project" value="TreeGrafter"/>
</dbReference>
<sequence>MVAGCVSDEAKFAVGLDRLWKVLRDDHVHLPKMVPDHVASAEIVEGTAAPAPSRRSPSPQFLLNVTSENSEFESHLHLSFYAAAKIVIYVKRRLVMLDESNHVFKYEVLEGGVSEKIKSQTFEFKFESTGDVETCVVRLKVEYDTVDDEPLGAEEEKKLIQGPFMLFRGVEQYLLANPGA</sequence>
<organism evidence="3">
    <name type="scientific">Ananas comosus var. bracteatus</name>
    <name type="common">red pineapple</name>
    <dbReference type="NCBI Taxonomy" id="296719"/>
    <lineage>
        <taxon>Eukaryota</taxon>
        <taxon>Viridiplantae</taxon>
        <taxon>Streptophyta</taxon>
        <taxon>Embryophyta</taxon>
        <taxon>Tracheophyta</taxon>
        <taxon>Spermatophyta</taxon>
        <taxon>Magnoliopsida</taxon>
        <taxon>Liliopsida</taxon>
        <taxon>Poales</taxon>
        <taxon>Bromeliaceae</taxon>
        <taxon>Bromelioideae</taxon>
        <taxon>Ananas</taxon>
    </lineage>
</organism>
<dbReference type="GO" id="GO:0005634">
    <property type="term" value="C:nucleus"/>
    <property type="evidence" value="ECO:0007669"/>
    <property type="project" value="TreeGrafter"/>
</dbReference>
<dbReference type="AlphaFoldDB" id="A0A6V7NEZ5"/>
<dbReference type="InterPro" id="IPR000916">
    <property type="entry name" value="Bet_v_I/MLP"/>
</dbReference>
<comment type="similarity">
    <text evidence="1">Belongs to the BetVI family.</text>
</comment>
<dbReference type="GO" id="GO:0010427">
    <property type="term" value="F:abscisic acid binding"/>
    <property type="evidence" value="ECO:0007669"/>
    <property type="project" value="TreeGrafter"/>
</dbReference>